<evidence type="ECO:0000313" key="3">
    <source>
        <dbReference type="Proteomes" id="UP000294739"/>
    </source>
</evidence>
<accession>A0A4R5DN57</accession>
<protein>
    <submittedName>
        <fullName evidence="2">Peptidase M23</fullName>
    </submittedName>
</protein>
<dbReference type="OrthoDB" id="2677885at2"/>
<keyword evidence="1" id="KW-0472">Membrane</keyword>
<keyword evidence="1" id="KW-0812">Transmembrane</keyword>
<sequence length="153" mass="16329">MGCGRRGTEREVQVTFSRRLISAIAILGVSGALLAGLARSASAAEHDGGCEGLELCFYFNSGAGGADHDFRYKVPDLGQYTFVAPGQGSGLSVKNNAASVDNRDGYFTARIYFNSGYAGPADDVSPLTWRNLGDTYNDNASFNWCHKKPLMCG</sequence>
<dbReference type="EMBL" id="SMKZ01000001">
    <property type="protein sequence ID" value="TDE15752.1"/>
    <property type="molecule type" value="Genomic_DNA"/>
</dbReference>
<gene>
    <name evidence="2" type="ORF">E1269_00095</name>
</gene>
<comment type="caution">
    <text evidence="2">The sequence shown here is derived from an EMBL/GenBank/DDBJ whole genome shotgun (WGS) entry which is preliminary data.</text>
</comment>
<organism evidence="2 3">
    <name type="scientific">Jiangella asiatica</name>
    <dbReference type="NCBI Taxonomy" id="2530372"/>
    <lineage>
        <taxon>Bacteria</taxon>
        <taxon>Bacillati</taxon>
        <taxon>Actinomycetota</taxon>
        <taxon>Actinomycetes</taxon>
        <taxon>Jiangellales</taxon>
        <taxon>Jiangellaceae</taxon>
        <taxon>Jiangella</taxon>
    </lineage>
</organism>
<dbReference type="Proteomes" id="UP000294739">
    <property type="component" value="Unassembled WGS sequence"/>
</dbReference>
<keyword evidence="3" id="KW-1185">Reference proteome</keyword>
<evidence type="ECO:0000313" key="2">
    <source>
        <dbReference type="EMBL" id="TDE15752.1"/>
    </source>
</evidence>
<dbReference type="AlphaFoldDB" id="A0A4R5DN57"/>
<dbReference type="InParanoid" id="A0A4R5DN57"/>
<proteinExistence type="predicted"/>
<name>A0A4R5DN57_9ACTN</name>
<evidence type="ECO:0000256" key="1">
    <source>
        <dbReference type="SAM" id="Phobius"/>
    </source>
</evidence>
<reference evidence="2 3" key="1">
    <citation type="submission" date="2019-03" db="EMBL/GenBank/DDBJ databases">
        <title>Draft genome sequences of novel Actinobacteria.</title>
        <authorList>
            <person name="Sahin N."/>
            <person name="Ay H."/>
            <person name="Saygin H."/>
        </authorList>
    </citation>
    <scope>NUCLEOTIDE SEQUENCE [LARGE SCALE GENOMIC DNA]</scope>
    <source>
        <strain evidence="2 3">5K138</strain>
    </source>
</reference>
<keyword evidence="1" id="KW-1133">Transmembrane helix</keyword>
<feature type="transmembrane region" description="Helical" evidence="1">
    <location>
        <begin position="20"/>
        <end position="38"/>
    </location>
</feature>